<keyword evidence="3" id="KW-0233">DNA recombination</keyword>
<evidence type="ECO:0000313" key="6">
    <source>
        <dbReference type="Proteomes" id="UP000241444"/>
    </source>
</evidence>
<evidence type="ECO:0000256" key="3">
    <source>
        <dbReference type="ARBA" id="ARBA00023172"/>
    </source>
</evidence>
<gene>
    <name evidence="5" type="ORF">CU102_25125</name>
</gene>
<dbReference type="NCBIfam" id="NF033587">
    <property type="entry name" value="transpos_IS6"/>
    <property type="match status" value="1"/>
</dbReference>
<evidence type="ECO:0000256" key="1">
    <source>
        <dbReference type="ARBA" id="ARBA00022578"/>
    </source>
</evidence>
<reference evidence="6" key="1">
    <citation type="submission" date="2017-11" db="EMBL/GenBank/DDBJ databases">
        <authorList>
            <person name="Kuznetsova I."/>
            <person name="Sazanova A."/>
            <person name="Chirak E."/>
            <person name="Safronova V."/>
            <person name="Willems A."/>
        </authorList>
    </citation>
    <scope>NUCLEOTIDE SEQUENCE [LARGE SCALE GENOMIC DNA]</scope>
    <source>
        <strain evidence="6">STM 196</strain>
    </source>
</reference>
<evidence type="ECO:0000259" key="4">
    <source>
        <dbReference type="Pfam" id="PF13610"/>
    </source>
</evidence>
<dbReference type="Pfam" id="PF13610">
    <property type="entry name" value="DDE_Tnp_IS240"/>
    <property type="match status" value="1"/>
</dbReference>
<keyword evidence="6" id="KW-1185">Reference proteome</keyword>
<name>A0A2P7B872_9HYPH</name>
<dbReference type="GO" id="GO:0006310">
    <property type="term" value="P:DNA recombination"/>
    <property type="evidence" value="ECO:0007669"/>
    <property type="project" value="UniProtKB-KW"/>
</dbReference>
<dbReference type="GO" id="GO:0003677">
    <property type="term" value="F:DNA binding"/>
    <property type="evidence" value="ECO:0007669"/>
    <property type="project" value="UniProtKB-KW"/>
</dbReference>
<dbReference type="InterPro" id="IPR032874">
    <property type="entry name" value="DDE_dom"/>
</dbReference>
<keyword evidence="1" id="KW-0815">Transposition</keyword>
<protein>
    <submittedName>
        <fullName evidence="5">IS6 family transposase</fullName>
    </submittedName>
</protein>
<comment type="caution">
    <text evidence="5">The sequence shown here is derived from an EMBL/GenBank/DDBJ whole genome shotgun (WGS) entry which is preliminary data.</text>
</comment>
<evidence type="ECO:0000256" key="2">
    <source>
        <dbReference type="ARBA" id="ARBA00023125"/>
    </source>
</evidence>
<keyword evidence="2" id="KW-0238">DNA-binding</keyword>
<dbReference type="InterPro" id="IPR047930">
    <property type="entry name" value="Transpos_IS6"/>
</dbReference>
<organism evidence="5 6">
    <name type="scientific">Phyllobacterium brassicacearum</name>
    <dbReference type="NCBI Taxonomy" id="314235"/>
    <lineage>
        <taxon>Bacteria</taxon>
        <taxon>Pseudomonadati</taxon>
        <taxon>Pseudomonadota</taxon>
        <taxon>Alphaproteobacteria</taxon>
        <taxon>Hyphomicrobiales</taxon>
        <taxon>Phyllobacteriaceae</taxon>
        <taxon>Phyllobacterium</taxon>
    </lineage>
</organism>
<dbReference type="PANTHER" id="PTHR35528:SF3">
    <property type="entry name" value="BLL1675 PROTEIN"/>
    <property type="match status" value="1"/>
</dbReference>
<accession>A0A2P7B872</accession>
<dbReference type="AlphaFoldDB" id="A0A2P7B872"/>
<dbReference type="EMBL" id="PGGO01000028">
    <property type="protein sequence ID" value="PSH62648.1"/>
    <property type="molecule type" value="Genomic_DNA"/>
</dbReference>
<feature type="domain" description="DDE" evidence="4">
    <location>
        <begin position="76"/>
        <end position="205"/>
    </location>
</feature>
<sequence length="237" mass="28157">MTDVRTSLYHRHRFPAEIIAEAVWLYFRFPLSFRMVEDMLAYKGIIVTHKTVRQWAEKFGRDYANKIRRRTPRLGDKWHLDEAVVSINGKKHFLWRAVDQDGFVLEVLVQSRRDTKAAKRLIRKLLTNYGYAPRVMITDKLKSYAAANRQIGLTSCDHRQHKGLNNRAENSHQPIRRREQVMKRFKSTRQLQRFISIHDPIANLHHFPRNKFSSSTHRQLRQAAMTVWREIARVKTA</sequence>
<evidence type="ECO:0000313" key="5">
    <source>
        <dbReference type="EMBL" id="PSH62648.1"/>
    </source>
</evidence>
<dbReference type="InterPro" id="IPR052183">
    <property type="entry name" value="IS_Transposase"/>
</dbReference>
<dbReference type="RefSeq" id="WP_106713808.1">
    <property type="nucleotide sequence ID" value="NZ_PGGO01000028.1"/>
</dbReference>
<dbReference type="PANTHER" id="PTHR35528">
    <property type="entry name" value="BLL1675 PROTEIN"/>
    <property type="match status" value="1"/>
</dbReference>
<dbReference type="OrthoDB" id="4315389at2"/>
<proteinExistence type="predicted"/>
<dbReference type="GO" id="GO:0032196">
    <property type="term" value="P:transposition"/>
    <property type="evidence" value="ECO:0007669"/>
    <property type="project" value="UniProtKB-KW"/>
</dbReference>
<dbReference type="Proteomes" id="UP000241444">
    <property type="component" value="Unassembled WGS sequence"/>
</dbReference>